<sequence>MEKAIKELKPNSAAGPDEVPAILLLKCRKALAQPLCKLWQHPQQILGYYQSVTVNGYKLEEALVSSGVAQGSVLGPLLFLIHLCDINEGVTNSFLSSFADDTSRSCPITNSEEVQCLQAVFLGNHKQHGI</sequence>
<gene>
    <name evidence="2" type="ORF">O3P69_016898</name>
</gene>
<dbReference type="AlphaFoldDB" id="A0AAW0SYT0"/>
<protein>
    <recommendedName>
        <fullName evidence="1">Reverse transcriptase domain-containing protein</fullName>
    </recommendedName>
</protein>
<reference evidence="2 3" key="1">
    <citation type="submission" date="2023-03" db="EMBL/GenBank/DDBJ databases">
        <title>High-quality genome of Scylla paramamosain provides insights in environmental adaptation.</title>
        <authorList>
            <person name="Zhang L."/>
        </authorList>
    </citation>
    <scope>NUCLEOTIDE SEQUENCE [LARGE SCALE GENOMIC DNA]</scope>
    <source>
        <strain evidence="2">LZ_2023a</strain>
        <tissue evidence="2">Muscle</tissue>
    </source>
</reference>
<organism evidence="2 3">
    <name type="scientific">Scylla paramamosain</name>
    <name type="common">Mud crab</name>
    <dbReference type="NCBI Taxonomy" id="85552"/>
    <lineage>
        <taxon>Eukaryota</taxon>
        <taxon>Metazoa</taxon>
        <taxon>Ecdysozoa</taxon>
        <taxon>Arthropoda</taxon>
        <taxon>Crustacea</taxon>
        <taxon>Multicrustacea</taxon>
        <taxon>Malacostraca</taxon>
        <taxon>Eumalacostraca</taxon>
        <taxon>Eucarida</taxon>
        <taxon>Decapoda</taxon>
        <taxon>Pleocyemata</taxon>
        <taxon>Brachyura</taxon>
        <taxon>Eubrachyura</taxon>
        <taxon>Portunoidea</taxon>
        <taxon>Portunidae</taxon>
        <taxon>Portuninae</taxon>
        <taxon>Scylla</taxon>
    </lineage>
</organism>
<evidence type="ECO:0000259" key="1">
    <source>
        <dbReference type="PROSITE" id="PS50878"/>
    </source>
</evidence>
<keyword evidence="3" id="KW-1185">Reference proteome</keyword>
<name>A0AAW0SYT0_SCYPA</name>
<proteinExistence type="predicted"/>
<dbReference type="EMBL" id="JARAKH010000042">
    <property type="protein sequence ID" value="KAK8380614.1"/>
    <property type="molecule type" value="Genomic_DNA"/>
</dbReference>
<dbReference type="InterPro" id="IPR000477">
    <property type="entry name" value="RT_dom"/>
</dbReference>
<evidence type="ECO:0000313" key="2">
    <source>
        <dbReference type="EMBL" id="KAK8380614.1"/>
    </source>
</evidence>
<feature type="domain" description="Reverse transcriptase" evidence="1">
    <location>
        <begin position="1"/>
        <end position="130"/>
    </location>
</feature>
<dbReference type="Proteomes" id="UP001487740">
    <property type="component" value="Unassembled WGS sequence"/>
</dbReference>
<evidence type="ECO:0000313" key="3">
    <source>
        <dbReference type="Proteomes" id="UP001487740"/>
    </source>
</evidence>
<comment type="caution">
    <text evidence="2">The sequence shown here is derived from an EMBL/GenBank/DDBJ whole genome shotgun (WGS) entry which is preliminary data.</text>
</comment>
<dbReference type="PROSITE" id="PS50878">
    <property type="entry name" value="RT_POL"/>
    <property type="match status" value="1"/>
</dbReference>
<accession>A0AAW0SYT0</accession>